<evidence type="ECO:0000259" key="3">
    <source>
        <dbReference type="PROSITE" id="PS50930"/>
    </source>
</evidence>
<dbReference type="InterPro" id="IPR001789">
    <property type="entry name" value="Sig_transdc_resp-reg_receiver"/>
</dbReference>
<keyword evidence="5" id="KW-1185">Reference proteome</keyword>
<dbReference type="SMART" id="SM00448">
    <property type="entry name" value="REC"/>
    <property type="match status" value="1"/>
</dbReference>
<accession>A0ABQ3VXH5</accession>
<dbReference type="RefSeq" id="WP_203629642.1">
    <property type="nucleotide sequence ID" value="NZ_BNJR01000010.1"/>
</dbReference>
<feature type="domain" description="Response regulatory" evidence="2">
    <location>
        <begin position="3"/>
        <end position="118"/>
    </location>
</feature>
<dbReference type="Pfam" id="PF00072">
    <property type="entry name" value="Response_reg"/>
    <property type="match status" value="1"/>
</dbReference>
<dbReference type="Pfam" id="PF04397">
    <property type="entry name" value="LytTR"/>
    <property type="match status" value="1"/>
</dbReference>
<evidence type="ECO:0000256" key="1">
    <source>
        <dbReference type="PROSITE-ProRule" id="PRU00169"/>
    </source>
</evidence>
<comment type="caution">
    <text evidence="4">The sequence shown here is derived from an EMBL/GenBank/DDBJ whole genome shotgun (WGS) entry which is preliminary data.</text>
</comment>
<evidence type="ECO:0000259" key="2">
    <source>
        <dbReference type="PROSITE" id="PS50110"/>
    </source>
</evidence>
<dbReference type="Gene3D" id="2.40.50.1020">
    <property type="entry name" value="LytTr DNA-binding domain"/>
    <property type="match status" value="1"/>
</dbReference>
<dbReference type="GO" id="GO:0003677">
    <property type="term" value="F:DNA binding"/>
    <property type="evidence" value="ECO:0007669"/>
    <property type="project" value="UniProtKB-KW"/>
</dbReference>
<keyword evidence="4" id="KW-0238">DNA-binding</keyword>
<keyword evidence="1" id="KW-0597">Phosphoprotein</keyword>
<dbReference type="EMBL" id="BNJR01000010">
    <property type="protein sequence ID" value="GHP13608.1"/>
    <property type="molecule type" value="Genomic_DNA"/>
</dbReference>
<dbReference type="SMART" id="SM00850">
    <property type="entry name" value="LytTR"/>
    <property type="match status" value="1"/>
</dbReference>
<dbReference type="CDD" id="cd00156">
    <property type="entry name" value="REC"/>
    <property type="match status" value="1"/>
</dbReference>
<organism evidence="4 5">
    <name type="scientific">Lentilactobacillus fungorum</name>
    <dbReference type="NCBI Taxonomy" id="2201250"/>
    <lineage>
        <taxon>Bacteria</taxon>
        <taxon>Bacillati</taxon>
        <taxon>Bacillota</taxon>
        <taxon>Bacilli</taxon>
        <taxon>Lactobacillales</taxon>
        <taxon>Lactobacillaceae</taxon>
        <taxon>Lentilactobacillus</taxon>
    </lineage>
</organism>
<dbReference type="PANTHER" id="PTHR37299:SF1">
    <property type="entry name" value="STAGE 0 SPORULATION PROTEIN A HOMOLOG"/>
    <property type="match status" value="1"/>
</dbReference>
<dbReference type="Gene3D" id="3.40.50.2300">
    <property type="match status" value="1"/>
</dbReference>
<dbReference type="InterPro" id="IPR007492">
    <property type="entry name" value="LytTR_DNA-bd_dom"/>
</dbReference>
<dbReference type="PANTHER" id="PTHR37299">
    <property type="entry name" value="TRANSCRIPTIONAL REGULATOR-RELATED"/>
    <property type="match status" value="1"/>
</dbReference>
<feature type="modified residue" description="4-aspartylphosphate" evidence="1">
    <location>
        <position position="55"/>
    </location>
</feature>
<evidence type="ECO:0000313" key="4">
    <source>
        <dbReference type="EMBL" id="GHP13608.1"/>
    </source>
</evidence>
<evidence type="ECO:0000313" key="5">
    <source>
        <dbReference type="Proteomes" id="UP000604765"/>
    </source>
</evidence>
<name>A0ABQ3VXH5_9LACO</name>
<dbReference type="SUPFAM" id="SSF52172">
    <property type="entry name" value="CheY-like"/>
    <property type="match status" value="1"/>
</dbReference>
<reference evidence="4 5" key="1">
    <citation type="journal article" date="2021" name="Int. J. Syst. Evol. Microbiol.">
        <title>Lentilactobacillus fungorum sp. nov., isolated from spent mushroom substrates.</title>
        <authorList>
            <person name="Tohno M."/>
            <person name="Tanizawa Y."/>
            <person name="Kojima Y."/>
            <person name="Sakamoto M."/>
            <person name="Ohkuma M."/>
            <person name="Kobayashi H."/>
        </authorList>
    </citation>
    <scope>NUCLEOTIDE SEQUENCE [LARGE SCALE GENOMIC DNA]</scope>
    <source>
        <strain evidence="4 5">YK48G</strain>
    </source>
</reference>
<gene>
    <name evidence="4" type="ORF">YK48G_10330</name>
</gene>
<protein>
    <submittedName>
        <fullName evidence="4">DNA-binding response regulator</fullName>
    </submittedName>
</protein>
<sequence>MIKVAICDDIPEMTSQVEDLLTKYDSSLFHCDVFLTSEKLMRSLASTDYDFFILDIELPEHSGIDIAKLIRKSNYNVPIIFLTSYSQYMPEVFEVQTFDYIIKPISPNTLFPVLDKVVKYLNLDDNHFSFTFNRISYNLKLNNIIFFEKRRRQVIIHTLTGNLIANMATTTILNKLDNSFVQVHNSFIINPRYVQEIGNNFVILTFSDQSQEIPISRKFKHSARDKIITQLRNEI</sequence>
<dbReference type="Proteomes" id="UP000604765">
    <property type="component" value="Unassembled WGS sequence"/>
</dbReference>
<dbReference type="InterPro" id="IPR046947">
    <property type="entry name" value="LytR-like"/>
</dbReference>
<dbReference type="PROSITE" id="PS50930">
    <property type="entry name" value="HTH_LYTTR"/>
    <property type="match status" value="1"/>
</dbReference>
<dbReference type="InterPro" id="IPR011006">
    <property type="entry name" value="CheY-like_superfamily"/>
</dbReference>
<feature type="domain" description="HTH LytTR-type" evidence="3">
    <location>
        <begin position="128"/>
        <end position="229"/>
    </location>
</feature>
<dbReference type="PROSITE" id="PS50110">
    <property type="entry name" value="RESPONSE_REGULATORY"/>
    <property type="match status" value="1"/>
</dbReference>
<proteinExistence type="predicted"/>